<dbReference type="GO" id="GO:0016747">
    <property type="term" value="F:acyltransferase activity, transferring groups other than amino-acyl groups"/>
    <property type="evidence" value="ECO:0007669"/>
    <property type="project" value="InterPro"/>
</dbReference>
<proteinExistence type="predicted"/>
<dbReference type="RefSeq" id="WP_027445611.1">
    <property type="nucleotide sequence ID" value="NZ_AULJ01000012.1"/>
</dbReference>
<evidence type="ECO:0000259" key="1">
    <source>
        <dbReference type="PROSITE" id="PS51186"/>
    </source>
</evidence>
<evidence type="ECO:0000313" key="2">
    <source>
        <dbReference type="EMBL" id="KGX84866.1"/>
    </source>
</evidence>
<dbReference type="SUPFAM" id="SSF55729">
    <property type="entry name" value="Acyl-CoA N-acyltransferases (Nat)"/>
    <property type="match status" value="1"/>
</dbReference>
<gene>
    <name evidence="2" type="ORF">N783_15765</name>
</gene>
<dbReference type="PROSITE" id="PS51186">
    <property type="entry name" value="GNAT"/>
    <property type="match status" value="1"/>
</dbReference>
<comment type="caution">
    <text evidence="2">The sequence shown here is derived from an EMBL/GenBank/DDBJ whole genome shotgun (WGS) entry which is preliminary data.</text>
</comment>
<feature type="domain" description="N-acetyltransferase" evidence="1">
    <location>
        <begin position="127"/>
        <end position="254"/>
    </location>
</feature>
<dbReference type="InterPro" id="IPR016181">
    <property type="entry name" value="Acyl_CoA_acyltransferase"/>
</dbReference>
<sequence length="254" mass="30135">MLRKLEEKDLSQLLEIIQADEVNNLQFYEYLPYLSNEDERFGFYGKFTNNKLEGALYFSPFNTGFAIQNPLYIYDYFKDILTETSSMYIFGRHDYIQRLGQITGRDIHVYRYGFLPIKRYNNGDIAKRVERASKEDIPELISFYEEKDIMIEIPERIEHIIEKGSIFVRRDGDKIVSAALAHSETDQYALIGAVYTEYDYQGKGYGMHCLKALVQHLHQQEKTPYLFYEEALQHLEGIYQKLSFQHETDIWMLY</sequence>
<dbReference type="Proteomes" id="UP000030403">
    <property type="component" value="Unassembled WGS sequence"/>
</dbReference>
<dbReference type="InterPro" id="IPR013653">
    <property type="entry name" value="GCN5-like_dom"/>
</dbReference>
<reference evidence="2 3" key="1">
    <citation type="submission" date="2013-08" db="EMBL/GenBank/DDBJ databases">
        <authorList>
            <person name="Huang J."/>
            <person name="Wang G."/>
        </authorList>
    </citation>
    <scope>NUCLEOTIDE SEQUENCE [LARGE SCALE GENOMIC DNA]</scope>
    <source>
        <strain evidence="2 3">BH030004</strain>
    </source>
</reference>
<dbReference type="Gene3D" id="3.40.630.30">
    <property type="match status" value="1"/>
</dbReference>
<organism evidence="2 3">
    <name type="scientific">Pontibacillus marinus BH030004 = DSM 16465</name>
    <dbReference type="NCBI Taxonomy" id="1385511"/>
    <lineage>
        <taxon>Bacteria</taxon>
        <taxon>Bacillati</taxon>
        <taxon>Bacillota</taxon>
        <taxon>Bacilli</taxon>
        <taxon>Bacillales</taxon>
        <taxon>Bacillaceae</taxon>
        <taxon>Pontibacillus</taxon>
    </lineage>
</organism>
<dbReference type="CDD" id="cd04301">
    <property type="entry name" value="NAT_SF"/>
    <property type="match status" value="1"/>
</dbReference>
<dbReference type="eggNOG" id="COG3393">
    <property type="taxonomic scope" value="Bacteria"/>
</dbReference>
<dbReference type="OrthoDB" id="9127144at2"/>
<dbReference type="AlphaFoldDB" id="A0A0A5FVN9"/>
<protein>
    <recommendedName>
        <fullName evidence="1">N-acetyltransferase domain-containing protein</fullName>
    </recommendedName>
</protein>
<keyword evidence="3" id="KW-1185">Reference proteome</keyword>
<accession>A0A0A5FVN9</accession>
<name>A0A0A5FVN9_9BACI</name>
<dbReference type="Pfam" id="PF08445">
    <property type="entry name" value="FR47"/>
    <property type="match status" value="1"/>
</dbReference>
<evidence type="ECO:0000313" key="3">
    <source>
        <dbReference type="Proteomes" id="UP000030403"/>
    </source>
</evidence>
<dbReference type="EMBL" id="AVPF01000047">
    <property type="protein sequence ID" value="KGX84866.1"/>
    <property type="molecule type" value="Genomic_DNA"/>
</dbReference>
<dbReference type="InterPro" id="IPR000182">
    <property type="entry name" value="GNAT_dom"/>
</dbReference>